<evidence type="ECO:0000313" key="3">
    <source>
        <dbReference type="Proteomes" id="UP001176059"/>
    </source>
</evidence>
<feature type="chain" id="PRO_5041295445" description="Antifungal protein" evidence="1">
    <location>
        <begin position="24"/>
        <end position="84"/>
    </location>
</feature>
<proteinExistence type="predicted"/>
<reference evidence="2" key="1">
    <citation type="submission" date="2022-08" db="EMBL/GenBank/DDBJ databases">
        <authorList>
            <consortium name="DOE Joint Genome Institute"/>
            <person name="Min B."/>
            <person name="Sierra-Patev S."/>
            <person name="Naranjo-Ortiz M."/>
            <person name="Looney B."/>
            <person name="Konkel Z."/>
            <person name="Slot J.C."/>
            <person name="Sakamoto Y."/>
            <person name="Steenwyk J.L."/>
            <person name="Rokas A."/>
            <person name="Carro J."/>
            <person name="Camarero S."/>
            <person name="Ferreira P."/>
            <person name="Molpeceres G."/>
            <person name="Ruiz-duenas F.J."/>
            <person name="Serrano A."/>
            <person name="Henrissat B."/>
            <person name="Drula E."/>
            <person name="Hughes K.W."/>
            <person name="Mata J.L."/>
            <person name="Ishikawa N.K."/>
            <person name="Vargas-Isla R."/>
            <person name="Ushijima S."/>
            <person name="Smith C.A."/>
            <person name="Ahrendt S."/>
            <person name="Andreopoulos W."/>
            <person name="He G."/>
            <person name="LaButti K."/>
            <person name="Lipzen A."/>
            <person name="Ng V."/>
            <person name="Riley R."/>
            <person name="Sandor L."/>
            <person name="Barry K."/>
            <person name="Martinez A.T."/>
            <person name="Xiao Y."/>
            <person name="Gibbons J.G."/>
            <person name="Terashima K."/>
            <person name="Hibbett D.S."/>
            <person name="Grigoriev I.V."/>
        </authorList>
    </citation>
    <scope>NUCLEOTIDE SEQUENCE</scope>
    <source>
        <strain evidence="2">ET3784</strain>
    </source>
</reference>
<dbReference type="Proteomes" id="UP001176059">
    <property type="component" value="Unassembled WGS sequence"/>
</dbReference>
<dbReference type="AlphaFoldDB" id="A0AA38JLB1"/>
<reference evidence="2" key="2">
    <citation type="journal article" date="2023" name="Proc. Natl. Acad. Sci. U.S.A.">
        <title>A global phylogenomic analysis of the shiitake genus Lentinula.</title>
        <authorList>
            <person name="Sierra-Patev S."/>
            <person name="Min B."/>
            <person name="Naranjo-Ortiz M."/>
            <person name="Looney B."/>
            <person name="Konkel Z."/>
            <person name="Slot J.C."/>
            <person name="Sakamoto Y."/>
            <person name="Steenwyk J.L."/>
            <person name="Rokas A."/>
            <person name="Carro J."/>
            <person name="Camarero S."/>
            <person name="Ferreira P."/>
            <person name="Molpeceres G."/>
            <person name="Ruiz-Duenas F.J."/>
            <person name="Serrano A."/>
            <person name="Henrissat B."/>
            <person name="Drula E."/>
            <person name="Hughes K.W."/>
            <person name="Mata J.L."/>
            <person name="Ishikawa N.K."/>
            <person name="Vargas-Isla R."/>
            <person name="Ushijima S."/>
            <person name="Smith C.A."/>
            <person name="Donoghue J."/>
            <person name="Ahrendt S."/>
            <person name="Andreopoulos W."/>
            <person name="He G."/>
            <person name="LaButti K."/>
            <person name="Lipzen A."/>
            <person name="Ng V."/>
            <person name="Riley R."/>
            <person name="Sandor L."/>
            <person name="Barry K."/>
            <person name="Martinez A.T."/>
            <person name="Xiao Y."/>
            <person name="Gibbons J.G."/>
            <person name="Terashima K."/>
            <person name="Grigoriev I.V."/>
            <person name="Hibbett D."/>
        </authorList>
    </citation>
    <scope>NUCLEOTIDE SEQUENCE</scope>
    <source>
        <strain evidence="2">ET3784</strain>
    </source>
</reference>
<evidence type="ECO:0000256" key="1">
    <source>
        <dbReference type="SAM" id="SignalP"/>
    </source>
</evidence>
<gene>
    <name evidence="2" type="ORF">DFJ43DRAFT_1045183</name>
</gene>
<comment type="caution">
    <text evidence="2">The sequence shown here is derived from an EMBL/GenBank/DDBJ whole genome shotgun (WGS) entry which is preliminary data.</text>
</comment>
<evidence type="ECO:0008006" key="4">
    <source>
        <dbReference type="Google" id="ProtNLM"/>
    </source>
</evidence>
<accession>A0AA38JLB1</accession>
<protein>
    <recommendedName>
        <fullName evidence="4">Antifungal protein</fullName>
    </recommendedName>
</protein>
<evidence type="ECO:0000313" key="2">
    <source>
        <dbReference type="EMBL" id="KAJ3737544.1"/>
    </source>
</evidence>
<keyword evidence="1" id="KW-0732">Signal</keyword>
<organism evidence="2 3">
    <name type="scientific">Lentinula guzmanii</name>
    <dbReference type="NCBI Taxonomy" id="2804957"/>
    <lineage>
        <taxon>Eukaryota</taxon>
        <taxon>Fungi</taxon>
        <taxon>Dikarya</taxon>
        <taxon>Basidiomycota</taxon>
        <taxon>Agaricomycotina</taxon>
        <taxon>Agaricomycetes</taxon>
        <taxon>Agaricomycetidae</taxon>
        <taxon>Agaricales</taxon>
        <taxon>Marasmiineae</taxon>
        <taxon>Omphalotaceae</taxon>
        <taxon>Lentinula</taxon>
    </lineage>
</organism>
<feature type="signal peptide" evidence="1">
    <location>
        <begin position="1"/>
        <end position="23"/>
    </location>
</feature>
<sequence length="84" mass="9282">MTKFFASVNFFLVVFTFAITADAIAPNAKKACGLPWNAFHHQNSTCKFWGKDGNGTHVHDGTCQWETGRHLFGILSCNTTSIES</sequence>
<name>A0AA38JLB1_9AGAR</name>
<dbReference type="EMBL" id="JANVFO010000001">
    <property type="protein sequence ID" value="KAJ3737544.1"/>
    <property type="molecule type" value="Genomic_DNA"/>
</dbReference>
<keyword evidence="3" id="KW-1185">Reference proteome</keyword>